<dbReference type="GO" id="GO:0005886">
    <property type="term" value="C:plasma membrane"/>
    <property type="evidence" value="ECO:0007669"/>
    <property type="project" value="UniProtKB-SubCell"/>
</dbReference>
<evidence type="ECO:0000256" key="4">
    <source>
        <dbReference type="ARBA" id="ARBA00022989"/>
    </source>
</evidence>
<evidence type="ECO:0000256" key="9">
    <source>
        <dbReference type="SAM" id="Phobius"/>
    </source>
</evidence>
<dbReference type="InterPro" id="IPR029024">
    <property type="entry name" value="TerB-like"/>
</dbReference>
<reference evidence="11 12" key="1">
    <citation type="submission" date="2015-11" db="EMBL/GenBank/DDBJ databases">
        <title>Genomic analysis of 38 Legionella species identifies large and diverse effector repertoires.</title>
        <authorList>
            <person name="Burstein D."/>
            <person name="Amaro F."/>
            <person name="Zusman T."/>
            <person name="Lifshitz Z."/>
            <person name="Cohen O."/>
            <person name="Gilbert J.A."/>
            <person name="Pupko T."/>
            <person name="Shuman H.A."/>
            <person name="Segal G."/>
        </authorList>
    </citation>
    <scope>NUCLEOTIDE SEQUENCE [LARGE SCALE GENOMIC DNA]</scope>
    <source>
        <strain evidence="11 12">Mt.St.Helens-9</strain>
    </source>
</reference>
<keyword evidence="2 7" id="KW-0997">Cell inner membrane</keyword>
<feature type="region of interest" description="Disordered" evidence="8">
    <location>
        <begin position="198"/>
        <end position="219"/>
    </location>
</feature>
<dbReference type="Proteomes" id="UP000054877">
    <property type="component" value="Unassembled WGS sequence"/>
</dbReference>
<evidence type="ECO:0000259" key="10">
    <source>
        <dbReference type="PROSITE" id="PS50076"/>
    </source>
</evidence>
<dbReference type="CDD" id="cd06257">
    <property type="entry name" value="DnaJ"/>
    <property type="match status" value="1"/>
</dbReference>
<feature type="transmembrane region" description="Helical" evidence="9">
    <location>
        <begin position="20"/>
        <end position="42"/>
    </location>
</feature>
<feature type="compositionally biased region" description="Low complexity" evidence="8">
    <location>
        <begin position="204"/>
        <end position="214"/>
    </location>
</feature>
<accession>A0A0W0ZAG1</accession>
<comment type="caution">
    <text evidence="11">The sequence shown here is derived from an EMBL/GenBank/DDBJ whole genome shotgun (WGS) entry which is preliminary data.</text>
</comment>
<dbReference type="InterPro" id="IPR050817">
    <property type="entry name" value="DjlA_DnaK_co-chaperone"/>
</dbReference>
<keyword evidence="1 7" id="KW-1003">Cell membrane</keyword>
<dbReference type="PROSITE" id="PS50076">
    <property type="entry name" value="DNAJ_2"/>
    <property type="match status" value="1"/>
</dbReference>
<protein>
    <recommendedName>
        <fullName evidence="7">Co-chaperone protein DjlA</fullName>
    </recommendedName>
</protein>
<keyword evidence="11" id="KW-0346">Stress response</keyword>
<name>A0A0W0ZAG1_LEGSP</name>
<comment type="subunit">
    <text evidence="7">Homodimer.</text>
</comment>
<evidence type="ECO:0000313" key="11">
    <source>
        <dbReference type="EMBL" id="KTD66100.1"/>
    </source>
</evidence>
<evidence type="ECO:0000256" key="5">
    <source>
        <dbReference type="ARBA" id="ARBA00023136"/>
    </source>
</evidence>
<dbReference type="PRINTS" id="PR00625">
    <property type="entry name" value="JDOMAIN"/>
</dbReference>
<evidence type="ECO:0000313" key="12">
    <source>
        <dbReference type="Proteomes" id="UP000054877"/>
    </source>
</evidence>
<dbReference type="GO" id="GO:0051087">
    <property type="term" value="F:protein-folding chaperone binding"/>
    <property type="evidence" value="ECO:0007669"/>
    <property type="project" value="InterPro"/>
</dbReference>
<comment type="domain">
    <text evidence="7">The transmembrane domain is a dimerization domain.</text>
</comment>
<dbReference type="SUPFAM" id="SSF46565">
    <property type="entry name" value="Chaperone J-domain"/>
    <property type="match status" value="1"/>
</dbReference>
<keyword evidence="12" id="KW-1185">Reference proteome</keyword>
<gene>
    <name evidence="7" type="primary">djlA</name>
    <name evidence="11" type="ORF">Lspi_0163</name>
</gene>
<dbReference type="EMBL" id="LNYX01000002">
    <property type="protein sequence ID" value="KTD66100.1"/>
    <property type="molecule type" value="Genomic_DNA"/>
</dbReference>
<dbReference type="Gene3D" id="1.10.3680.10">
    <property type="entry name" value="TerB-like"/>
    <property type="match status" value="1"/>
</dbReference>
<evidence type="ECO:0000256" key="1">
    <source>
        <dbReference type="ARBA" id="ARBA00022475"/>
    </source>
</evidence>
<evidence type="ECO:0000256" key="2">
    <source>
        <dbReference type="ARBA" id="ARBA00022519"/>
    </source>
</evidence>
<keyword evidence="6 7" id="KW-0143">Chaperone</keyword>
<dbReference type="Pfam" id="PF00226">
    <property type="entry name" value="DnaJ"/>
    <property type="match status" value="1"/>
</dbReference>
<comment type="function">
    <text evidence="7">Regulatory DnaK co-chaperone. Direct interaction between DnaK and DjlA is needed for the induction of the wcaABCDE operon, involved in the synthesis of a colanic acid polysaccharide capsule, possibly through activation of the RcsB/RcsC phosphotransfer signaling pathway. The colanic acid capsule may help the bacterium survive conditions outside the host.</text>
</comment>
<comment type="subcellular location">
    <subcellularLocation>
        <location evidence="7">Cell inner membrane</location>
        <topology evidence="7">Single-pass type III membrane protein</topology>
    </subcellularLocation>
</comment>
<feature type="topological domain" description="Periplasmic" evidence="7">
    <location>
        <begin position="1"/>
        <end position="16"/>
    </location>
</feature>
<feature type="domain" description="J" evidence="10">
    <location>
        <begin position="224"/>
        <end position="288"/>
    </location>
</feature>
<dbReference type="InterPro" id="IPR001623">
    <property type="entry name" value="DnaJ_domain"/>
</dbReference>
<dbReference type="InterPro" id="IPR023749">
    <property type="entry name" value="DjlA"/>
</dbReference>
<dbReference type="CDD" id="cd07316">
    <property type="entry name" value="terB_like_DjlA"/>
    <property type="match status" value="1"/>
</dbReference>
<dbReference type="SUPFAM" id="SSF158682">
    <property type="entry name" value="TerB-like"/>
    <property type="match status" value="1"/>
</dbReference>
<feature type="topological domain" description="Cytoplasmic" evidence="7">
    <location>
        <begin position="41"/>
        <end position="289"/>
    </location>
</feature>
<dbReference type="Pfam" id="PF05099">
    <property type="entry name" value="TerB"/>
    <property type="match status" value="1"/>
</dbReference>
<dbReference type="Gene3D" id="1.10.287.110">
    <property type="entry name" value="DnaJ domain"/>
    <property type="match status" value="1"/>
</dbReference>
<keyword evidence="4 7" id="KW-1133">Transmembrane helix</keyword>
<dbReference type="InterPro" id="IPR036869">
    <property type="entry name" value="J_dom_sf"/>
</dbReference>
<keyword evidence="3 7" id="KW-0812">Transmembrane</keyword>
<dbReference type="PANTHER" id="PTHR24074">
    <property type="entry name" value="CO-CHAPERONE PROTEIN DJLA"/>
    <property type="match status" value="1"/>
</dbReference>
<dbReference type="InterPro" id="IPR007791">
    <property type="entry name" value="DjlA_N"/>
</dbReference>
<evidence type="ECO:0000256" key="7">
    <source>
        <dbReference type="HAMAP-Rule" id="MF_01153"/>
    </source>
</evidence>
<sequence length="289" mass="33236">MINFRQFFTTNTWWGKLLGAFFGYQIGGSVGAFLGILIGNFFDKGLSVHFGSPHWRYHHEKREAVQKVYFEATFAIMGHLAKADGRVSEQEIALARTLMSEMRLNHAQKTLAKRYFSEGKQPTFDLLRTLSRLQNACRDNPDLLKLFMDIQYRAAMIDGISEAKINKLDIIFKELGFAPLHKQYRFYEDLGARVYHSAPHGSRQRQSSGSRQQQEPTPQNTLAHAYAILEMTPQASKQEIKRAYRRLISRNHPDRLIAQGLPEEMIKLANDKTHKITKAYELICASKGW</sequence>
<proteinExistence type="inferred from homology"/>
<evidence type="ECO:0000256" key="8">
    <source>
        <dbReference type="SAM" id="MobiDB-lite"/>
    </source>
</evidence>
<organism evidence="11 12">
    <name type="scientific">Legionella spiritensis</name>
    <dbReference type="NCBI Taxonomy" id="452"/>
    <lineage>
        <taxon>Bacteria</taxon>
        <taxon>Pseudomonadati</taxon>
        <taxon>Pseudomonadota</taxon>
        <taxon>Gammaproteobacteria</taxon>
        <taxon>Legionellales</taxon>
        <taxon>Legionellaceae</taxon>
        <taxon>Legionella</taxon>
    </lineage>
</organism>
<dbReference type="NCBIfam" id="NF006948">
    <property type="entry name" value="PRK09430.1"/>
    <property type="match status" value="1"/>
</dbReference>
<evidence type="ECO:0000256" key="3">
    <source>
        <dbReference type="ARBA" id="ARBA00022692"/>
    </source>
</evidence>
<dbReference type="AlphaFoldDB" id="A0A0W0ZAG1"/>
<keyword evidence="5 7" id="KW-0472">Membrane</keyword>
<evidence type="ECO:0000256" key="6">
    <source>
        <dbReference type="ARBA" id="ARBA00023186"/>
    </source>
</evidence>
<dbReference type="PATRIC" id="fig|452.5.peg.177"/>
<dbReference type="SMART" id="SM00271">
    <property type="entry name" value="DnaJ"/>
    <property type="match status" value="1"/>
</dbReference>
<dbReference type="HAMAP" id="MF_01153">
    <property type="entry name" value="DjlA"/>
    <property type="match status" value="1"/>
</dbReference>
<dbReference type="STRING" id="452.Lspi_0163"/>